<dbReference type="GO" id="GO:0007032">
    <property type="term" value="P:endosome organization"/>
    <property type="evidence" value="ECO:0007669"/>
    <property type="project" value="TreeGrafter"/>
</dbReference>
<dbReference type="GO" id="GO:0001881">
    <property type="term" value="P:receptor recycling"/>
    <property type="evidence" value="ECO:0007669"/>
    <property type="project" value="TreeGrafter"/>
</dbReference>
<dbReference type="InterPro" id="IPR001849">
    <property type="entry name" value="PH_domain"/>
</dbReference>
<gene>
    <name evidence="2" type="ORF">GDO81_025900</name>
</gene>
<dbReference type="InterPro" id="IPR011993">
    <property type="entry name" value="PH-like_dom_sf"/>
</dbReference>
<dbReference type="GO" id="GO:0055037">
    <property type="term" value="C:recycling endosome"/>
    <property type="evidence" value="ECO:0007669"/>
    <property type="project" value="TreeGrafter"/>
</dbReference>
<keyword evidence="3" id="KW-1185">Reference proteome</keyword>
<dbReference type="Pfam" id="PF00169">
    <property type="entry name" value="PH"/>
    <property type="match status" value="1"/>
</dbReference>
<proteinExistence type="predicted"/>
<dbReference type="SMART" id="SM00233">
    <property type="entry name" value="PH"/>
    <property type="match status" value="1"/>
</dbReference>
<dbReference type="GO" id="GO:0005769">
    <property type="term" value="C:early endosome"/>
    <property type="evidence" value="ECO:0007669"/>
    <property type="project" value="TreeGrafter"/>
</dbReference>
<dbReference type="GO" id="GO:0005829">
    <property type="term" value="C:cytosol"/>
    <property type="evidence" value="ECO:0007669"/>
    <property type="project" value="GOC"/>
</dbReference>
<dbReference type="GO" id="GO:0042147">
    <property type="term" value="P:retrograde transport, endosome to Golgi"/>
    <property type="evidence" value="ECO:0007669"/>
    <property type="project" value="TreeGrafter"/>
</dbReference>
<dbReference type="PROSITE" id="PS50003">
    <property type="entry name" value="PH_DOMAIN"/>
    <property type="match status" value="1"/>
</dbReference>
<dbReference type="EMBL" id="WNYA01004279">
    <property type="protein sequence ID" value="KAG8542889.1"/>
    <property type="molecule type" value="Genomic_DNA"/>
</dbReference>
<dbReference type="PANTHER" id="PTHR22902">
    <property type="entry name" value="SESQUIPEDALIAN"/>
    <property type="match status" value="1"/>
</dbReference>
<accession>A0AAV6YZY9</accession>
<dbReference type="SUPFAM" id="SSF50729">
    <property type="entry name" value="PH domain-like"/>
    <property type="match status" value="1"/>
</dbReference>
<dbReference type="GO" id="GO:0005802">
    <property type="term" value="C:trans-Golgi network"/>
    <property type="evidence" value="ECO:0007669"/>
    <property type="project" value="TreeGrafter"/>
</dbReference>
<evidence type="ECO:0000259" key="1">
    <source>
        <dbReference type="PROSITE" id="PS50003"/>
    </source>
</evidence>
<protein>
    <recommendedName>
        <fullName evidence="1">PH domain-containing protein</fullName>
    </recommendedName>
</protein>
<evidence type="ECO:0000313" key="3">
    <source>
        <dbReference type="Proteomes" id="UP000824782"/>
    </source>
</evidence>
<dbReference type="Gene3D" id="2.30.29.30">
    <property type="entry name" value="Pleckstrin-homology domain (PH domain)/Phosphotyrosine-binding domain (PTB)"/>
    <property type="match status" value="1"/>
</dbReference>
<feature type="domain" description="PH" evidence="1">
    <location>
        <begin position="13"/>
        <end position="106"/>
    </location>
</feature>
<comment type="caution">
    <text evidence="2">The sequence shown here is derived from an EMBL/GenBank/DDBJ whole genome shotgun (WGS) entry which is preliminary data.</text>
</comment>
<dbReference type="AlphaFoldDB" id="A0AAV6YZY9"/>
<dbReference type="Proteomes" id="UP000824782">
    <property type="component" value="Unassembled WGS sequence"/>
</dbReference>
<evidence type="ECO:0000313" key="2">
    <source>
        <dbReference type="EMBL" id="KAG8542889.1"/>
    </source>
</evidence>
<dbReference type="InterPro" id="IPR045188">
    <property type="entry name" value="Boi1/Boi2-like"/>
</dbReference>
<sequence>MKLETSSRLAICTPEKEGYLLKKGGRHASYHRRWFMLCGNMLLYWERQGDPQPLGLILLEGSTVTLRNSKLKYAFSLCSVSRVYKMAAENQRELELWVRALLSANLGYTKALLGELRGQYLSLTKGHVELSSSRQTHETSGERQWGAEFSVLHQWLGEEVTCLRCRDFIDLS</sequence>
<dbReference type="PANTHER" id="PTHR22902:SF15">
    <property type="entry name" value="SESQUIPEDALIAN-2"/>
    <property type="match status" value="1"/>
</dbReference>
<name>A0AAV6YZY9_ENGPU</name>
<reference evidence="2" key="1">
    <citation type="thesis" date="2020" institute="ProQuest LLC" country="789 East Eisenhower Parkway, Ann Arbor, MI, USA">
        <title>Comparative Genomics and Chromosome Evolution.</title>
        <authorList>
            <person name="Mudd A.B."/>
        </authorList>
    </citation>
    <scope>NUCLEOTIDE SEQUENCE</scope>
    <source>
        <strain evidence="2">237g6f4</strain>
        <tissue evidence="2">Blood</tissue>
    </source>
</reference>
<organism evidence="2 3">
    <name type="scientific">Engystomops pustulosus</name>
    <name type="common">Tungara frog</name>
    <name type="synonym">Physalaemus pustulosus</name>
    <dbReference type="NCBI Taxonomy" id="76066"/>
    <lineage>
        <taxon>Eukaryota</taxon>
        <taxon>Metazoa</taxon>
        <taxon>Chordata</taxon>
        <taxon>Craniata</taxon>
        <taxon>Vertebrata</taxon>
        <taxon>Euteleostomi</taxon>
        <taxon>Amphibia</taxon>
        <taxon>Batrachia</taxon>
        <taxon>Anura</taxon>
        <taxon>Neobatrachia</taxon>
        <taxon>Hyloidea</taxon>
        <taxon>Leptodactylidae</taxon>
        <taxon>Leiuperinae</taxon>
        <taxon>Engystomops</taxon>
    </lineage>
</organism>